<dbReference type="SMART" id="SM00342">
    <property type="entry name" value="HTH_ARAC"/>
    <property type="match status" value="1"/>
</dbReference>
<feature type="domain" description="HTH araC/xylS-type" evidence="4">
    <location>
        <begin position="229"/>
        <end position="332"/>
    </location>
</feature>
<keyword evidence="1" id="KW-0805">Transcription regulation</keyword>
<dbReference type="InterPro" id="IPR020449">
    <property type="entry name" value="Tscrpt_reg_AraC-type_HTH"/>
</dbReference>
<dbReference type="InterPro" id="IPR018060">
    <property type="entry name" value="HTH_AraC"/>
</dbReference>
<dbReference type="GO" id="GO:0005829">
    <property type="term" value="C:cytosol"/>
    <property type="evidence" value="ECO:0007669"/>
    <property type="project" value="TreeGrafter"/>
</dbReference>
<evidence type="ECO:0000256" key="1">
    <source>
        <dbReference type="ARBA" id="ARBA00023015"/>
    </source>
</evidence>
<dbReference type="PRINTS" id="PR00032">
    <property type="entry name" value="HTHARAC"/>
</dbReference>
<keyword evidence="3" id="KW-0804">Transcription</keyword>
<protein>
    <submittedName>
        <fullName evidence="5">AraC family transcriptional regulator</fullName>
    </submittedName>
</protein>
<accession>A0A6B2NQI3</accession>
<name>A0A6B2NQI3_9RHOB</name>
<dbReference type="SUPFAM" id="SSF46689">
    <property type="entry name" value="Homeodomain-like"/>
    <property type="match status" value="1"/>
</dbReference>
<dbReference type="PANTHER" id="PTHR47894:SF1">
    <property type="entry name" value="HTH-TYPE TRANSCRIPTIONAL REGULATOR VQSM"/>
    <property type="match status" value="1"/>
</dbReference>
<dbReference type="GO" id="GO:0003700">
    <property type="term" value="F:DNA-binding transcription factor activity"/>
    <property type="evidence" value="ECO:0007669"/>
    <property type="project" value="InterPro"/>
</dbReference>
<evidence type="ECO:0000259" key="4">
    <source>
        <dbReference type="PROSITE" id="PS01124"/>
    </source>
</evidence>
<evidence type="ECO:0000313" key="5">
    <source>
        <dbReference type="EMBL" id="NDW45648.1"/>
    </source>
</evidence>
<evidence type="ECO:0000256" key="3">
    <source>
        <dbReference type="ARBA" id="ARBA00023163"/>
    </source>
</evidence>
<evidence type="ECO:0000256" key="2">
    <source>
        <dbReference type="ARBA" id="ARBA00023125"/>
    </source>
</evidence>
<comment type="caution">
    <text evidence="5">The sequence shown here is derived from an EMBL/GenBank/DDBJ whole genome shotgun (WGS) entry which is preliminary data.</text>
</comment>
<dbReference type="AlphaFoldDB" id="A0A6B2NQI3"/>
<dbReference type="Pfam" id="PF12833">
    <property type="entry name" value="HTH_18"/>
    <property type="match status" value="1"/>
</dbReference>
<dbReference type="PANTHER" id="PTHR47894">
    <property type="entry name" value="HTH-TYPE TRANSCRIPTIONAL REGULATOR GADX"/>
    <property type="match status" value="1"/>
</dbReference>
<dbReference type="PROSITE" id="PS01124">
    <property type="entry name" value="HTH_ARAC_FAMILY_2"/>
    <property type="match status" value="1"/>
</dbReference>
<dbReference type="InterPro" id="IPR009057">
    <property type="entry name" value="Homeodomain-like_sf"/>
</dbReference>
<dbReference type="EMBL" id="JAAGOX010000017">
    <property type="protein sequence ID" value="NDW45648.1"/>
    <property type="molecule type" value="Genomic_DNA"/>
</dbReference>
<dbReference type="RefSeq" id="WP_164130006.1">
    <property type="nucleotide sequence ID" value="NZ_JAAGOX010000017.1"/>
</dbReference>
<proteinExistence type="predicted"/>
<gene>
    <name evidence="5" type="ORF">G0P99_11825</name>
</gene>
<keyword evidence="2" id="KW-0238">DNA-binding</keyword>
<sequence length="333" mass="37645">MINDGIAFNRALQLQPFLELFEQLGGNTDRVLRAAHLESFDLSDPATLITGNALYRAEQEMADALGDPYFAARAAAVFVEAGPVFVRESFKASRTLAEFLPRAILEIDRQISNIHYSLEINVDFTVILGKRTFNPSAPIIQADAALASIWVTLLRLAVAQEFDRSRILIVVQEDAGIPPDLVPKPSILKQKWNGVKIRFPTEWLQLPLELNWKIPSARRGEFDDISRREAIKVWLEIACHKGICEGSFGLKDLAHRIDVHPKSLQRTFTWLGTSFQKTRDNVRKQKALEILGSERSMKNEEIAEMLGFSNAPSFSRAFKRWTGVTPTEFRLKL</sequence>
<reference evidence="5" key="1">
    <citation type="submission" date="2020-02" db="EMBL/GenBank/DDBJ databases">
        <title>Delineation of the pyrene-degrading pathway in Roseobacter clade bacteria by genomic analysis.</title>
        <authorList>
            <person name="Zhou H."/>
            <person name="Wang H."/>
        </authorList>
    </citation>
    <scope>NUCLEOTIDE SEQUENCE</scope>
    <source>
        <strain evidence="5">PrR005</strain>
    </source>
</reference>
<dbReference type="Gene3D" id="1.10.10.60">
    <property type="entry name" value="Homeodomain-like"/>
    <property type="match status" value="1"/>
</dbReference>
<dbReference type="GO" id="GO:0000976">
    <property type="term" value="F:transcription cis-regulatory region binding"/>
    <property type="evidence" value="ECO:0007669"/>
    <property type="project" value="TreeGrafter"/>
</dbReference>
<organism evidence="5">
    <name type="scientific">Ruegeria sp. PrR005</name>
    <dbReference type="NCBI Taxonomy" id="2706882"/>
    <lineage>
        <taxon>Bacteria</taxon>
        <taxon>Pseudomonadati</taxon>
        <taxon>Pseudomonadota</taxon>
        <taxon>Alphaproteobacteria</taxon>
        <taxon>Rhodobacterales</taxon>
        <taxon>Roseobacteraceae</taxon>
        <taxon>Ruegeria</taxon>
    </lineage>
</organism>